<dbReference type="STRING" id="5888.A0CU16"/>
<feature type="region of interest" description="Disordered" evidence="9">
    <location>
        <begin position="757"/>
        <end position="782"/>
    </location>
</feature>
<dbReference type="EMBL" id="CT868185">
    <property type="protein sequence ID" value="CAK74283.1"/>
    <property type="molecule type" value="Genomic_DNA"/>
</dbReference>
<dbReference type="Pfam" id="PF00520">
    <property type="entry name" value="Ion_trans"/>
    <property type="match status" value="1"/>
</dbReference>
<dbReference type="GO" id="GO:0071805">
    <property type="term" value="P:potassium ion transmembrane transport"/>
    <property type="evidence" value="ECO:0000318"/>
    <property type="project" value="GO_Central"/>
</dbReference>
<evidence type="ECO:0000256" key="10">
    <source>
        <dbReference type="SAM" id="Phobius"/>
    </source>
</evidence>
<dbReference type="PROSITE" id="PS50042">
    <property type="entry name" value="CNMP_BINDING_3"/>
    <property type="match status" value="1"/>
</dbReference>
<feature type="domain" description="Cyclic nucleotide-binding" evidence="11">
    <location>
        <begin position="455"/>
        <end position="556"/>
    </location>
</feature>
<reference evidence="12 13" key="1">
    <citation type="journal article" date="2006" name="Nature">
        <title>Global trends of whole-genome duplications revealed by the ciliate Paramecium tetraurelia.</title>
        <authorList>
            <consortium name="Genoscope"/>
            <person name="Aury J.-M."/>
            <person name="Jaillon O."/>
            <person name="Duret L."/>
            <person name="Noel B."/>
            <person name="Jubin C."/>
            <person name="Porcel B.M."/>
            <person name="Segurens B."/>
            <person name="Daubin V."/>
            <person name="Anthouard V."/>
            <person name="Aiach N."/>
            <person name="Arnaiz O."/>
            <person name="Billaut A."/>
            <person name="Beisson J."/>
            <person name="Blanc I."/>
            <person name="Bouhouche K."/>
            <person name="Camara F."/>
            <person name="Duharcourt S."/>
            <person name="Guigo R."/>
            <person name="Gogendeau D."/>
            <person name="Katinka M."/>
            <person name="Keller A.-M."/>
            <person name="Kissmehl R."/>
            <person name="Klotz C."/>
            <person name="Koll F."/>
            <person name="Le Moue A."/>
            <person name="Lepere C."/>
            <person name="Malinsky S."/>
            <person name="Nowacki M."/>
            <person name="Nowak J.K."/>
            <person name="Plattner H."/>
            <person name="Poulain J."/>
            <person name="Ruiz F."/>
            <person name="Serrano V."/>
            <person name="Zagulski M."/>
            <person name="Dessen P."/>
            <person name="Betermier M."/>
            <person name="Weissenbach J."/>
            <person name="Scarpelli C."/>
            <person name="Schachter V."/>
            <person name="Sperling L."/>
            <person name="Meyer E."/>
            <person name="Cohen J."/>
            <person name="Wincker P."/>
        </authorList>
    </citation>
    <scope>NUCLEOTIDE SEQUENCE [LARGE SCALE GENOMIC DNA]</scope>
    <source>
        <strain evidence="12 13">Stock d4-2</strain>
    </source>
</reference>
<evidence type="ECO:0000256" key="2">
    <source>
        <dbReference type="ARBA" id="ARBA00022448"/>
    </source>
</evidence>
<dbReference type="GeneID" id="5027465"/>
<evidence type="ECO:0000256" key="8">
    <source>
        <dbReference type="SAM" id="Coils"/>
    </source>
</evidence>
<dbReference type="SMART" id="SM00100">
    <property type="entry name" value="cNMP"/>
    <property type="match status" value="1"/>
</dbReference>
<dbReference type="GO" id="GO:0042391">
    <property type="term" value="P:regulation of membrane potential"/>
    <property type="evidence" value="ECO:0000318"/>
    <property type="project" value="GO_Central"/>
</dbReference>
<organism evidence="12 13">
    <name type="scientific">Paramecium tetraurelia</name>
    <dbReference type="NCBI Taxonomy" id="5888"/>
    <lineage>
        <taxon>Eukaryota</taxon>
        <taxon>Sar</taxon>
        <taxon>Alveolata</taxon>
        <taxon>Ciliophora</taxon>
        <taxon>Intramacronucleata</taxon>
        <taxon>Oligohymenophorea</taxon>
        <taxon>Peniculida</taxon>
        <taxon>Parameciidae</taxon>
        <taxon>Paramecium</taxon>
    </lineage>
</organism>
<evidence type="ECO:0000313" key="13">
    <source>
        <dbReference type="Proteomes" id="UP000000600"/>
    </source>
</evidence>
<feature type="transmembrane region" description="Helical" evidence="10">
    <location>
        <begin position="351"/>
        <end position="377"/>
    </location>
</feature>
<evidence type="ECO:0000313" key="12">
    <source>
        <dbReference type="EMBL" id="CAK74283.1"/>
    </source>
</evidence>
<feature type="region of interest" description="Disordered" evidence="9">
    <location>
        <begin position="86"/>
        <end position="106"/>
    </location>
</feature>
<dbReference type="InParanoid" id="A0CU16"/>
<dbReference type="Gene3D" id="2.60.120.10">
    <property type="entry name" value="Jelly Rolls"/>
    <property type="match status" value="1"/>
</dbReference>
<dbReference type="GO" id="GO:0005886">
    <property type="term" value="C:plasma membrane"/>
    <property type="evidence" value="ECO:0000318"/>
    <property type="project" value="GO_Central"/>
</dbReference>
<feature type="transmembrane region" description="Helical" evidence="10">
    <location>
        <begin position="325"/>
        <end position="344"/>
    </location>
</feature>
<protein>
    <recommendedName>
        <fullName evidence="11">Cyclic nucleotide-binding domain-containing protein</fullName>
    </recommendedName>
</protein>
<dbReference type="PANTHER" id="PTHR47823:SF9">
    <property type="entry name" value="CHROMOSOME UNDETERMINED SCAFFOLD_10, WHOLE GENOME SHOTGUN SEQUENCE"/>
    <property type="match status" value="1"/>
</dbReference>
<evidence type="ECO:0000256" key="5">
    <source>
        <dbReference type="ARBA" id="ARBA00023065"/>
    </source>
</evidence>
<keyword evidence="8" id="KW-0175">Coiled coil</keyword>
<dbReference type="SUPFAM" id="SSF51206">
    <property type="entry name" value="cAMP-binding domain-like"/>
    <property type="match status" value="1"/>
</dbReference>
<feature type="transmembrane region" description="Helical" evidence="10">
    <location>
        <begin position="284"/>
        <end position="305"/>
    </location>
</feature>
<dbReference type="SUPFAM" id="SSF81324">
    <property type="entry name" value="Voltage-gated potassium channels"/>
    <property type="match status" value="1"/>
</dbReference>
<dbReference type="InterPro" id="IPR005821">
    <property type="entry name" value="Ion_trans_dom"/>
</dbReference>
<dbReference type="OrthoDB" id="421226at2759"/>
<evidence type="ECO:0000256" key="3">
    <source>
        <dbReference type="ARBA" id="ARBA00022692"/>
    </source>
</evidence>
<keyword evidence="6 10" id="KW-0472">Membrane</keyword>
<dbReference type="CDD" id="cd00038">
    <property type="entry name" value="CAP_ED"/>
    <property type="match status" value="1"/>
</dbReference>
<evidence type="ECO:0000256" key="7">
    <source>
        <dbReference type="ARBA" id="ARBA00023303"/>
    </source>
</evidence>
<dbReference type="PRINTS" id="PR01463">
    <property type="entry name" value="EAGCHANLFMLY"/>
</dbReference>
<gene>
    <name evidence="12" type="ORF">GSPATT00010482001</name>
</gene>
<evidence type="ECO:0000256" key="6">
    <source>
        <dbReference type="ARBA" id="ARBA00023136"/>
    </source>
</evidence>
<dbReference type="Pfam" id="PF00027">
    <property type="entry name" value="cNMP_binding"/>
    <property type="match status" value="1"/>
</dbReference>
<dbReference type="AlphaFoldDB" id="A0CU16"/>
<proteinExistence type="predicted"/>
<feature type="coiled-coil region" evidence="8">
    <location>
        <begin position="669"/>
        <end position="710"/>
    </location>
</feature>
<keyword evidence="3 10" id="KW-0812">Transmembrane</keyword>
<keyword evidence="5" id="KW-0406">Ion transport</keyword>
<dbReference type="PANTHER" id="PTHR47823">
    <property type="entry name" value="ION_TRANS DOMAIN-CONTAINING PROTEIN"/>
    <property type="match status" value="1"/>
</dbReference>
<feature type="compositionally biased region" description="Polar residues" evidence="9">
    <location>
        <begin position="758"/>
        <end position="771"/>
    </location>
</feature>
<dbReference type="InterPro" id="IPR003938">
    <property type="entry name" value="K_chnl_volt-dep_EAG/ELK/ERG"/>
</dbReference>
<dbReference type="Proteomes" id="UP000000600">
    <property type="component" value="Unassembled WGS sequence"/>
</dbReference>
<keyword evidence="2" id="KW-0813">Transport</keyword>
<keyword evidence="4 10" id="KW-1133">Transmembrane helix</keyword>
<accession>A0CU16</accession>
<dbReference type="Gene3D" id="1.10.287.70">
    <property type="match status" value="1"/>
</dbReference>
<dbReference type="InterPro" id="IPR014710">
    <property type="entry name" value="RmlC-like_jellyroll"/>
</dbReference>
<dbReference type="InterPro" id="IPR018490">
    <property type="entry name" value="cNMP-bd_dom_sf"/>
</dbReference>
<dbReference type="GO" id="GO:0005249">
    <property type="term" value="F:voltage-gated potassium channel activity"/>
    <property type="evidence" value="ECO:0000318"/>
    <property type="project" value="GO_Central"/>
</dbReference>
<evidence type="ECO:0000256" key="4">
    <source>
        <dbReference type="ARBA" id="ARBA00022989"/>
    </source>
</evidence>
<feature type="transmembrane region" description="Helical" evidence="10">
    <location>
        <begin position="142"/>
        <end position="160"/>
    </location>
</feature>
<evidence type="ECO:0000256" key="1">
    <source>
        <dbReference type="ARBA" id="ARBA00004141"/>
    </source>
</evidence>
<dbReference type="FunFam" id="1.10.287.70:FF:000123">
    <property type="entry name" value="Potassium channel KAT3"/>
    <property type="match status" value="1"/>
</dbReference>
<dbReference type="RefSeq" id="XP_001441680.1">
    <property type="nucleotide sequence ID" value="XM_001441643.1"/>
</dbReference>
<dbReference type="KEGG" id="ptm:GSPATT00010482001"/>
<dbReference type="OMA" id="IHYSHPI"/>
<name>A0CU16_PARTE</name>
<sequence>MQRPLGSPIDKKSMIQRNNVSLRNLAEKSIFAKQQLSKKRSQSINLQQQDEPSIHYSHPIETKRVSQASVPLIQQDSNECFQKVLGSKQGSKDGSGEEDDRIVANEPRPSKIRRLSRLKDIEPPESYKFSLIITQQSRLKQTWDAVIFIVLIYICIFTPYKMAFINDEEYPVWDSFENQIDFIFMADILVTFFCSYYDEENNLIKEPKLIAINYLKGWFTVDLMSCFPFQYIFQDYDKSSNIARLSKLPKMYRVIKMVKIFRMIQLKDVQYIKVININIGSERFLYAFILLIFSCHVTGCIWFFIASLSEDPDWEYNFISGYDQYIVSLYWAVQTILTVGYGDVKVFKWPSYLFAIFWMLVSVYIFSFAVGSLASFLDRLDHANSIYVNRLSTLKNIKKEFHISNTIFQKVKKELKSGKKNLLLNYNTLLEDLPPQLRVELAFIMNKQLQEEIQYFRDKAPTFIAAIGPVLTPLKVGAHEYLFMTGDNAEEIYFVKSGKLALVIPDNDNFKFLMIKPGSYFGEIDILFYGEKRKYTIMTTKKCEFYVLSKKHYKLIYLNQFRDEGAKMIKEAQKRKQMIKSAYEEAMQFIEAHGDKNFKRNQQTSTQTIQLKHMNSVSSSKSPQESKRYQIFEVSVSNQKFQLEKIIQEENEDDDQERETEALMSLMDRQQFRKKISQLEKQIQLKDQTIQAIQQELDELMTEIQLKNLDALQEKIKVPKTFEEHLQQRRFLKANQKLKEKLKKRRSRKVSLRFSFKQTTSLSESEQNCKSLSPLKFDGEQD</sequence>
<keyword evidence="13" id="KW-1185">Reference proteome</keyword>
<feature type="transmembrane region" description="Helical" evidence="10">
    <location>
        <begin position="180"/>
        <end position="198"/>
    </location>
</feature>
<evidence type="ECO:0000259" key="11">
    <source>
        <dbReference type="PROSITE" id="PS50042"/>
    </source>
</evidence>
<comment type="subcellular location">
    <subcellularLocation>
        <location evidence="1">Membrane</location>
        <topology evidence="1">Multi-pass membrane protein</topology>
    </subcellularLocation>
</comment>
<keyword evidence="7" id="KW-0407">Ion channel</keyword>
<evidence type="ECO:0000256" key="9">
    <source>
        <dbReference type="SAM" id="MobiDB-lite"/>
    </source>
</evidence>
<dbReference type="eggNOG" id="KOG0501">
    <property type="taxonomic scope" value="Eukaryota"/>
</dbReference>
<dbReference type="InterPro" id="IPR000595">
    <property type="entry name" value="cNMP-bd_dom"/>
</dbReference>
<dbReference type="HOGENOM" id="CLU_361894_0_0_1"/>